<dbReference type="Proteomes" id="UP000006867">
    <property type="component" value="Chromosome"/>
</dbReference>
<keyword evidence="2" id="KW-1185">Reference proteome</keyword>
<proteinExistence type="predicted"/>
<dbReference type="EMBL" id="CP002207">
    <property type="protein sequence ID" value="ADP32912.1"/>
    <property type="molecule type" value="Genomic_DNA"/>
</dbReference>
<reference evidence="1 2" key="1">
    <citation type="journal article" date="2011" name="Front. Microbiol.">
        <title>Genomic signatures of strain selection and enhancement in Bacillus atrophaeus var. globigii, a historical biowarfare simulant.</title>
        <authorList>
            <person name="Gibbons H.S."/>
            <person name="Broomall S.M."/>
            <person name="McNew L.A."/>
            <person name="Daligault H."/>
            <person name="Chapman C."/>
            <person name="Bruce D."/>
            <person name="Karavis M."/>
            <person name="Krepps M."/>
            <person name="McGregor P.A."/>
            <person name="Hong C."/>
            <person name="Park K.H."/>
            <person name="Akmal A."/>
            <person name="Feldman A."/>
            <person name="Lin J.S."/>
            <person name="Chang W.E."/>
            <person name="Higgs B.W."/>
            <person name="Demirev P."/>
            <person name="Lindquist J."/>
            <person name="Liem A."/>
            <person name="Fochler E."/>
            <person name="Read T.D."/>
            <person name="Tapia R."/>
            <person name="Johnson S."/>
            <person name="Bishop-Lilly K.A."/>
            <person name="Detter C."/>
            <person name="Han C."/>
            <person name="Sozhamannan S."/>
            <person name="Rosenzweig C.N."/>
            <person name="Skowronski E.W."/>
        </authorList>
    </citation>
    <scope>NUCLEOTIDE SEQUENCE [LARGE SCALE GENOMIC DNA]</scope>
    <source>
        <strain evidence="1 2">1942</strain>
    </source>
</reference>
<name>A0ABN3ZEW8_BACA1</name>
<gene>
    <name evidence="1" type="ordered locus">BATR1942_09895</name>
</gene>
<protein>
    <submittedName>
        <fullName evidence="1">Uncharacterized protein</fullName>
    </submittedName>
</protein>
<sequence length="91" mass="11018">MTVVEDWITKVPVDVWHILEDWGYFRQDINLTDVVNLTKYLLDSLANGDNTDYYYSLQYEDEVRYYKLRFDCITFLYCFEQYALGKGMLEE</sequence>
<organism evidence="1 2">
    <name type="scientific">Bacillus atrophaeus (strain 1942)</name>
    <dbReference type="NCBI Taxonomy" id="720555"/>
    <lineage>
        <taxon>Bacteria</taxon>
        <taxon>Bacillati</taxon>
        <taxon>Bacillota</taxon>
        <taxon>Bacilli</taxon>
        <taxon>Bacillales</taxon>
        <taxon>Bacillaceae</taxon>
        <taxon>Bacillus</taxon>
    </lineage>
</organism>
<dbReference type="RefSeq" id="WP_003325598.1">
    <property type="nucleotide sequence ID" value="NC_014639.1"/>
</dbReference>
<accession>A0ABN3ZEW8</accession>
<evidence type="ECO:0000313" key="2">
    <source>
        <dbReference type="Proteomes" id="UP000006867"/>
    </source>
</evidence>
<evidence type="ECO:0000313" key="1">
    <source>
        <dbReference type="EMBL" id="ADP32912.1"/>
    </source>
</evidence>